<protein>
    <submittedName>
        <fullName evidence="1">Uncharacterized protein</fullName>
    </submittedName>
</protein>
<organism evidence="1 2">
    <name type="scientific">Aminobacter aganoensis</name>
    <dbReference type="NCBI Taxonomy" id="83264"/>
    <lineage>
        <taxon>Bacteria</taxon>
        <taxon>Pseudomonadati</taxon>
        <taxon>Pseudomonadota</taxon>
        <taxon>Alphaproteobacteria</taxon>
        <taxon>Hyphomicrobiales</taxon>
        <taxon>Phyllobacteriaceae</taxon>
        <taxon>Aminobacter</taxon>
    </lineage>
</organism>
<dbReference type="RefSeq" id="WP_184698577.1">
    <property type="nucleotide sequence ID" value="NZ_BAABEG010000001.1"/>
</dbReference>
<name>A0A7X0F5H7_9HYPH</name>
<dbReference type="AlphaFoldDB" id="A0A7X0F5H7"/>
<proteinExistence type="predicted"/>
<dbReference type="EMBL" id="JACHOU010000002">
    <property type="protein sequence ID" value="MBB6353497.1"/>
    <property type="molecule type" value="Genomic_DNA"/>
</dbReference>
<dbReference type="Proteomes" id="UP000536262">
    <property type="component" value="Unassembled WGS sequence"/>
</dbReference>
<comment type="caution">
    <text evidence="1">The sequence shown here is derived from an EMBL/GenBank/DDBJ whole genome shotgun (WGS) entry which is preliminary data.</text>
</comment>
<reference evidence="1 2" key="1">
    <citation type="submission" date="2020-08" db="EMBL/GenBank/DDBJ databases">
        <title>Genomic Encyclopedia of Type Strains, Phase IV (KMG-IV): sequencing the most valuable type-strain genomes for metagenomic binning, comparative biology and taxonomic classification.</title>
        <authorList>
            <person name="Goeker M."/>
        </authorList>
    </citation>
    <scope>NUCLEOTIDE SEQUENCE [LARGE SCALE GENOMIC DNA]</scope>
    <source>
        <strain evidence="1 2">DSM 7051</strain>
    </source>
</reference>
<accession>A0A7X0F5H7</accession>
<evidence type="ECO:0000313" key="2">
    <source>
        <dbReference type="Proteomes" id="UP000536262"/>
    </source>
</evidence>
<keyword evidence="2" id="KW-1185">Reference proteome</keyword>
<gene>
    <name evidence="1" type="ORF">GGR00_001265</name>
</gene>
<sequence>MKRSENNISDALEVERAVWGTGPMALIPYAGFEETRGRGPSKHKVNPLSALELFRKGWDTVQIAAYHLISEAEALHRLNIERSAAKELPSPYQKDHS</sequence>
<evidence type="ECO:0000313" key="1">
    <source>
        <dbReference type="EMBL" id="MBB6353497.1"/>
    </source>
</evidence>